<accession>A0AAV4WJZ5</accession>
<dbReference type="Proteomes" id="UP001054945">
    <property type="component" value="Unassembled WGS sequence"/>
</dbReference>
<keyword evidence="2" id="KW-1185">Reference proteome</keyword>
<reference evidence="1 2" key="1">
    <citation type="submission" date="2021-06" db="EMBL/GenBank/DDBJ databases">
        <title>Caerostris extrusa draft genome.</title>
        <authorList>
            <person name="Kono N."/>
            <person name="Arakawa K."/>
        </authorList>
    </citation>
    <scope>NUCLEOTIDE SEQUENCE [LARGE SCALE GENOMIC DNA]</scope>
</reference>
<sequence>MVLQIFRQSDSRYIDNVYLSVLTLGILVSRCAVPFEGFRDVRCNLDRISSSRLIQSAKMLKNHPKLILLGKIDSTRNVHHIFTNSRGHEPSHDCLRKCSWGFLYCRKYCRSSHRGEGVAQGGTGAVRGVYTPGRATVGVKAIPYAQPGGANSLLPSGALDL</sequence>
<comment type="caution">
    <text evidence="1">The sequence shown here is derived from an EMBL/GenBank/DDBJ whole genome shotgun (WGS) entry which is preliminary data.</text>
</comment>
<name>A0AAV4WJZ5_CAEEX</name>
<evidence type="ECO:0000313" key="2">
    <source>
        <dbReference type="Proteomes" id="UP001054945"/>
    </source>
</evidence>
<evidence type="ECO:0000313" key="1">
    <source>
        <dbReference type="EMBL" id="GIY82856.1"/>
    </source>
</evidence>
<dbReference type="EMBL" id="BPLR01016297">
    <property type="protein sequence ID" value="GIY82856.1"/>
    <property type="molecule type" value="Genomic_DNA"/>
</dbReference>
<organism evidence="1 2">
    <name type="scientific">Caerostris extrusa</name>
    <name type="common">Bark spider</name>
    <name type="synonym">Caerostris bankana</name>
    <dbReference type="NCBI Taxonomy" id="172846"/>
    <lineage>
        <taxon>Eukaryota</taxon>
        <taxon>Metazoa</taxon>
        <taxon>Ecdysozoa</taxon>
        <taxon>Arthropoda</taxon>
        <taxon>Chelicerata</taxon>
        <taxon>Arachnida</taxon>
        <taxon>Araneae</taxon>
        <taxon>Araneomorphae</taxon>
        <taxon>Entelegynae</taxon>
        <taxon>Araneoidea</taxon>
        <taxon>Araneidae</taxon>
        <taxon>Caerostris</taxon>
    </lineage>
</organism>
<proteinExistence type="predicted"/>
<dbReference type="AlphaFoldDB" id="A0AAV4WJZ5"/>
<gene>
    <name evidence="1" type="ORF">CEXT_106161</name>
</gene>
<protein>
    <submittedName>
        <fullName evidence="1">Uncharacterized protein</fullName>
    </submittedName>
</protein>